<dbReference type="Pfam" id="PF00028">
    <property type="entry name" value="Cadherin"/>
    <property type="match status" value="1"/>
</dbReference>
<gene>
    <name evidence="3" type="ORF">DI623_15445</name>
</gene>
<organism evidence="3 4">
    <name type="scientific">Sphingomonas sanxanigenens</name>
    <dbReference type="NCBI Taxonomy" id="397260"/>
    <lineage>
        <taxon>Bacteria</taxon>
        <taxon>Pseudomonadati</taxon>
        <taxon>Pseudomonadota</taxon>
        <taxon>Alphaproteobacteria</taxon>
        <taxon>Sphingomonadales</taxon>
        <taxon>Sphingomonadaceae</taxon>
        <taxon>Sphingomonas</taxon>
    </lineage>
</organism>
<dbReference type="PANTHER" id="PTHR39431">
    <property type="entry name" value="FRPA/C-RELATED PROTEIN"/>
    <property type="match status" value="1"/>
</dbReference>
<dbReference type="PROSITE" id="PS50268">
    <property type="entry name" value="CADHERIN_2"/>
    <property type="match status" value="1"/>
</dbReference>
<evidence type="ECO:0000256" key="1">
    <source>
        <dbReference type="SAM" id="MobiDB-lite"/>
    </source>
</evidence>
<dbReference type="PANTHER" id="PTHR39431:SF1">
    <property type="entry name" value="FRPA_C-RELATED PROTEIN"/>
    <property type="match status" value="1"/>
</dbReference>
<evidence type="ECO:0000313" key="4">
    <source>
        <dbReference type="Proteomes" id="UP000249066"/>
    </source>
</evidence>
<dbReference type="InterPro" id="IPR002126">
    <property type="entry name" value="Cadherin-like_dom"/>
</dbReference>
<dbReference type="GO" id="GO:0016020">
    <property type="term" value="C:membrane"/>
    <property type="evidence" value="ECO:0007669"/>
    <property type="project" value="InterPro"/>
</dbReference>
<dbReference type="SUPFAM" id="SSF49313">
    <property type="entry name" value="Cadherin-like"/>
    <property type="match status" value="1"/>
</dbReference>
<evidence type="ECO:0000259" key="2">
    <source>
        <dbReference type="PROSITE" id="PS50268"/>
    </source>
</evidence>
<comment type="caution">
    <text evidence="3">The sequence shown here is derived from an EMBL/GenBank/DDBJ whole genome shotgun (WGS) entry which is preliminary data.</text>
</comment>
<dbReference type="CDD" id="cd11304">
    <property type="entry name" value="Cadherin_repeat"/>
    <property type="match status" value="1"/>
</dbReference>
<dbReference type="SMART" id="SM00112">
    <property type="entry name" value="CA"/>
    <property type="match status" value="1"/>
</dbReference>
<sequence>MASFMAGYTKPASQSAYDTFLGNSSFNAQWQTYWGTNAPPVIDVVGDQIILEDGTLILTVRMTDDITPAAGLSVNATAVDPQNELWVSGVVNAPSLSAADANGYRTLTISGKARAAGLAKINLTATDAGGISFSRSFNLTVAPKANTPTVTRVAAIDANGNTIASGTLDNGPIRLAVEATLDDADGSEIIDIITITNVPAGLSFNQGTNKGAGVWEFAATKKAGTIATFEVANLSILQNSGWSLDLLGAAALQVKARAKENALAVGQPNATAESAAASLSLAINTRPNAVGLQSDTLHSETFAGGPSHAGQTVASFALSDPDGSSPSLWIEDGNQNGWFRVVGNSIVFADDQNFTADRLRSIRGTLGTDSGFYFDKDGDGVAEMKIATLKLRARDADGLVSDPYYYNVLIENVNEKPGVPTLASSTLYSETVGGASHADQVLATFNLSDPDGNVQGLAITGGNANGWFQVVGNQLRFTGANFTADWLRSTLGQYGQDASYAYDSDGDGRLEIRVATLSLATRDTNNLLSDPIQYNVFIEDTNEAPSISTSSFTVSDSTPGIHTVIGRIAASDPDPSGAFNGLTYSIPGWATGSRFSINPYNGDLYLDGGLNAYTANQHSINVAVTDSGGLTTAKTITINVTPTNHAPQPSSVGSINTGYALQGKYVGIVYPNDPDPNDTFSYQITHVENIDMSGFNPVYTINSSGQVFANYQGPNAWQNRDQITVRITDAGGLSGETTFEVTYNSNRPFAPVILDLDGDGVELIGLVNSNTWYDIDGDGQADRTGWVGADDGFVVLDRNGNGVIDNSSEFSFINDLLGAQSDLEGLRAFDSNANGFLDVGDDRFADFQVWQDANQDGISQAEELSSLSQRDIRSINLSLTETGAVVEGATDNVLFAMSKFTRANGTTGDVGDVFLAYRSNSADDNADLSMMGSYAERMPIARSQVKFLGLDDTSQLPDRLRWRAADSSDNAESDTQPDVERGSPIDSPLQFAAQSPSRSASEDASDSGGADAAASEKPKVDIENVTASNIARPWQPAEDHFVAGSVFAGEKVVEDDVSLRSAAALLREQPEISLNALLAPASGAASQSVWSRSYAGEDPLAGLSKLLAAMADFHSGEGIGPASQIAHPMTDEALQLAPSV</sequence>
<dbReference type="AlphaFoldDB" id="A0A2W5BVC0"/>
<dbReference type="EMBL" id="QFNN01000152">
    <property type="protein sequence ID" value="PZO87051.1"/>
    <property type="molecule type" value="Genomic_DNA"/>
</dbReference>
<evidence type="ECO:0000313" key="3">
    <source>
        <dbReference type="EMBL" id="PZO87051.1"/>
    </source>
</evidence>
<accession>A0A2W5BVC0</accession>
<dbReference type="Gene3D" id="2.60.40.10">
    <property type="entry name" value="Immunoglobulins"/>
    <property type="match status" value="1"/>
</dbReference>
<dbReference type="Gene3D" id="2.60.40.60">
    <property type="entry name" value="Cadherins"/>
    <property type="match status" value="1"/>
</dbReference>
<feature type="region of interest" description="Disordered" evidence="1">
    <location>
        <begin position="964"/>
        <end position="1021"/>
    </location>
</feature>
<name>A0A2W5BVC0_9SPHN</name>
<reference evidence="3 4" key="1">
    <citation type="submission" date="2017-08" db="EMBL/GenBank/DDBJ databases">
        <title>Infants hospitalized years apart are colonized by the same room-sourced microbial strains.</title>
        <authorList>
            <person name="Brooks B."/>
            <person name="Olm M.R."/>
            <person name="Firek B.A."/>
            <person name="Baker R."/>
            <person name="Thomas B.C."/>
            <person name="Morowitz M.J."/>
            <person name="Banfield J.F."/>
        </authorList>
    </citation>
    <scope>NUCLEOTIDE SEQUENCE [LARGE SCALE GENOMIC DNA]</scope>
    <source>
        <strain evidence="3">S2_018_000_R2_101</strain>
    </source>
</reference>
<feature type="domain" description="Cadherin" evidence="2">
    <location>
        <begin position="546"/>
        <end position="651"/>
    </location>
</feature>
<dbReference type="Proteomes" id="UP000249066">
    <property type="component" value="Unassembled WGS sequence"/>
</dbReference>
<dbReference type="InterPro" id="IPR013783">
    <property type="entry name" value="Ig-like_fold"/>
</dbReference>
<dbReference type="InterPro" id="IPR015919">
    <property type="entry name" value="Cadherin-like_sf"/>
</dbReference>
<proteinExistence type="predicted"/>
<protein>
    <recommendedName>
        <fullName evidence="2">Cadherin domain-containing protein</fullName>
    </recommendedName>
</protein>
<dbReference type="GO" id="GO:0005509">
    <property type="term" value="F:calcium ion binding"/>
    <property type="evidence" value="ECO:0007669"/>
    <property type="project" value="InterPro"/>
</dbReference>
<dbReference type="GO" id="GO:0007156">
    <property type="term" value="P:homophilic cell adhesion via plasma membrane adhesion molecules"/>
    <property type="evidence" value="ECO:0007669"/>
    <property type="project" value="InterPro"/>
</dbReference>